<dbReference type="InterPro" id="IPR011333">
    <property type="entry name" value="SKP1/BTB/POZ_sf"/>
</dbReference>
<dbReference type="EMBL" id="JANTQA010000023">
    <property type="protein sequence ID" value="KAJ3444996.1"/>
    <property type="molecule type" value="Genomic_DNA"/>
</dbReference>
<evidence type="ECO:0000313" key="4">
    <source>
        <dbReference type="EMBL" id="KAJ3444996.1"/>
    </source>
</evidence>
<keyword evidence="1" id="KW-0677">Repeat</keyword>
<dbReference type="InterPro" id="IPR009091">
    <property type="entry name" value="RCC1/BLIP-II"/>
</dbReference>
<proteinExistence type="predicted"/>
<dbReference type="PROSITE" id="PS50012">
    <property type="entry name" value="RCC1_3"/>
    <property type="match status" value="1"/>
</dbReference>
<dbReference type="InterPro" id="IPR000210">
    <property type="entry name" value="BTB/POZ_dom"/>
</dbReference>
<dbReference type="SUPFAM" id="SSF50985">
    <property type="entry name" value="RCC1/BLIP-II"/>
    <property type="match status" value="1"/>
</dbReference>
<dbReference type="InterPro" id="IPR000408">
    <property type="entry name" value="Reg_chr_condens"/>
</dbReference>
<dbReference type="Pfam" id="PF13540">
    <property type="entry name" value="RCC1_2"/>
    <property type="match status" value="1"/>
</dbReference>
<dbReference type="PROSITE" id="PS50097">
    <property type="entry name" value="BTB"/>
    <property type="match status" value="1"/>
</dbReference>
<dbReference type="SUPFAM" id="SSF54695">
    <property type="entry name" value="POZ domain"/>
    <property type="match status" value="1"/>
</dbReference>
<dbReference type="CDD" id="cd18186">
    <property type="entry name" value="BTB_POZ_ZBTB_KLHL-like"/>
    <property type="match status" value="1"/>
</dbReference>
<evidence type="ECO:0000256" key="1">
    <source>
        <dbReference type="ARBA" id="ARBA00022737"/>
    </source>
</evidence>
<accession>A0AAV7ZV50</accession>
<dbReference type="InterPro" id="IPR051210">
    <property type="entry name" value="Ub_ligase/GEF_domain"/>
</dbReference>
<evidence type="ECO:0000259" key="3">
    <source>
        <dbReference type="PROSITE" id="PS50097"/>
    </source>
</evidence>
<evidence type="ECO:0000313" key="5">
    <source>
        <dbReference type="Proteomes" id="UP001146793"/>
    </source>
</evidence>
<feature type="repeat" description="RCC1" evidence="2">
    <location>
        <begin position="89"/>
        <end position="142"/>
    </location>
</feature>
<dbReference type="Gene3D" id="3.30.710.10">
    <property type="entry name" value="Potassium Channel Kv1.1, Chain A"/>
    <property type="match status" value="1"/>
</dbReference>
<feature type="domain" description="BTB" evidence="3">
    <location>
        <begin position="443"/>
        <end position="527"/>
    </location>
</feature>
<protein>
    <recommendedName>
        <fullName evidence="3">BTB domain-containing protein</fullName>
    </recommendedName>
</protein>
<organism evidence="4 5">
    <name type="scientific">Anaeramoeba flamelloides</name>
    <dbReference type="NCBI Taxonomy" id="1746091"/>
    <lineage>
        <taxon>Eukaryota</taxon>
        <taxon>Metamonada</taxon>
        <taxon>Anaeramoebidae</taxon>
        <taxon>Anaeramoeba</taxon>
    </lineage>
</organism>
<sequence>MNYLVYGINNNSYIGTNKKVLEKPLKPENFANENLLNFESNRLFSAALHENGTVSVKYNKKKAKLKLDSPITQISLGSWGHMAFLTQDQRVYTYGDNNGFGQLGTGSQSIKATDPYEVVELRDKNIIEILSCQITTYARSQNGDLYFWGHVRDGNNVEKPELIEKNIETIMGGYSWHIFMIQTDGTFLGRGDNKTGQLGNGQITNHIRKTIKLNPPFDASTIIDWGLSNDGSLILTNEGILYFSGTISPHNSNTFKVIEFFKGKNPVSVSCCEDRGIVLTDNQDLYLFGNAYQQNIWFPNHSLVGENIYKLTTNVENRIGSIYFGYHKDIFFKLETNFLVQDLSDLFEKKYETDQSIHGIEVHRVMLENRLDRNFDDIKKILQGNFTKEETFDIMKWVYKEKFLSQKITEKLKQYFENLNTIDLHKKSIKNDFLKLYKDEDSKDFKILVPMDDDDDDDDDEDDDDEDAFEEIPVHKFILLARSGLFREMFKNVTEESKFVKDFSSKTIESLEILIKYLYTDKIELTADDDPVLVVEELSDAKEYYQLNKHSNLNLELRKIKEQFRLN</sequence>
<reference evidence="4" key="1">
    <citation type="submission" date="2022-08" db="EMBL/GenBank/DDBJ databases">
        <title>Novel sulphate-reducing endosymbionts in the free-living metamonad Anaeramoeba.</title>
        <authorList>
            <person name="Jerlstrom-Hultqvist J."/>
            <person name="Cepicka I."/>
            <person name="Gallot-Lavallee L."/>
            <person name="Salas-Leiva D."/>
            <person name="Curtis B.A."/>
            <person name="Zahonova K."/>
            <person name="Pipaliya S."/>
            <person name="Dacks J."/>
            <person name="Roger A.J."/>
        </authorList>
    </citation>
    <scope>NUCLEOTIDE SEQUENCE</scope>
    <source>
        <strain evidence="4">Busselton2</strain>
    </source>
</reference>
<evidence type="ECO:0000256" key="2">
    <source>
        <dbReference type="PROSITE-ProRule" id="PRU00235"/>
    </source>
</evidence>
<gene>
    <name evidence="4" type="ORF">M0812_10859</name>
</gene>
<dbReference type="Pfam" id="PF00651">
    <property type="entry name" value="BTB"/>
    <property type="match status" value="1"/>
</dbReference>
<dbReference type="AlphaFoldDB" id="A0AAV7ZV50"/>
<name>A0AAV7ZV50_9EUKA</name>
<comment type="caution">
    <text evidence="4">The sequence shown here is derived from an EMBL/GenBank/DDBJ whole genome shotgun (WGS) entry which is preliminary data.</text>
</comment>
<dbReference type="Gene3D" id="2.130.10.30">
    <property type="entry name" value="Regulator of chromosome condensation 1/beta-lactamase-inhibitor protein II"/>
    <property type="match status" value="1"/>
</dbReference>
<dbReference type="PANTHER" id="PTHR22870">
    <property type="entry name" value="REGULATOR OF CHROMOSOME CONDENSATION"/>
    <property type="match status" value="1"/>
</dbReference>
<dbReference type="Proteomes" id="UP001146793">
    <property type="component" value="Unassembled WGS sequence"/>
</dbReference>
<dbReference type="PANTHER" id="PTHR22870:SF408">
    <property type="entry name" value="OS09G0560450 PROTEIN"/>
    <property type="match status" value="1"/>
</dbReference>